<reference evidence="1 2" key="1">
    <citation type="submission" date="2019-09" db="EMBL/GenBank/DDBJ databases">
        <title>Actinomadura physcomitrii sp. nov., a novel actinomycete isolated from moss [Physcomitrium sphaericum (Ludw) Fuernr].</title>
        <authorList>
            <person name="Zhuang X."/>
            <person name="Liu C."/>
        </authorList>
    </citation>
    <scope>NUCLEOTIDE SEQUENCE [LARGE SCALE GENOMIC DNA]</scope>
    <source>
        <strain evidence="1 2">HMC1</strain>
    </source>
</reference>
<sequence length="155" mass="17720">MGLPTSDRLLRRLDVLVGEWEITVDLPVQIYRRAWTTFEWLEDRFLVQHADGELADGASPEWVAESPLPTTTIMGLDDASGEFCQLFADARGMFRIYRMSFDGGVWKLWRDAPGFHQRFTGTIVPGGAAIEATWEKSTDGIEWERDFDLVYTRVT</sequence>
<name>A0A6H9YLH9_9ACTN</name>
<organism evidence="1 2">
    <name type="scientific">Actinomadura rudentiformis</name>
    <dbReference type="NCBI Taxonomy" id="359158"/>
    <lineage>
        <taxon>Bacteria</taxon>
        <taxon>Bacillati</taxon>
        <taxon>Actinomycetota</taxon>
        <taxon>Actinomycetes</taxon>
        <taxon>Streptosporangiales</taxon>
        <taxon>Thermomonosporaceae</taxon>
        <taxon>Actinomadura</taxon>
    </lineage>
</organism>
<dbReference type="EMBL" id="WBMT01000013">
    <property type="protein sequence ID" value="KAB2345518.1"/>
    <property type="molecule type" value="Genomic_DNA"/>
</dbReference>
<gene>
    <name evidence="1" type="ORF">F8566_26530</name>
</gene>
<evidence type="ECO:0000313" key="2">
    <source>
        <dbReference type="Proteomes" id="UP000468735"/>
    </source>
</evidence>
<proteinExistence type="predicted"/>
<dbReference type="RefSeq" id="WP_151564449.1">
    <property type="nucleotide sequence ID" value="NZ_WBMT01000013.1"/>
</dbReference>
<dbReference type="OrthoDB" id="4210699at2"/>
<protein>
    <recommendedName>
        <fullName evidence="3">DUF1579 domain-containing protein</fullName>
    </recommendedName>
</protein>
<dbReference type="Proteomes" id="UP000468735">
    <property type="component" value="Unassembled WGS sequence"/>
</dbReference>
<evidence type="ECO:0008006" key="3">
    <source>
        <dbReference type="Google" id="ProtNLM"/>
    </source>
</evidence>
<comment type="caution">
    <text evidence="1">The sequence shown here is derived from an EMBL/GenBank/DDBJ whole genome shotgun (WGS) entry which is preliminary data.</text>
</comment>
<evidence type="ECO:0000313" key="1">
    <source>
        <dbReference type="EMBL" id="KAB2345518.1"/>
    </source>
</evidence>
<dbReference type="AlphaFoldDB" id="A0A6H9YLH9"/>
<keyword evidence="2" id="KW-1185">Reference proteome</keyword>
<accession>A0A6H9YLH9</accession>